<dbReference type="HOGENOM" id="CLU_1530373_0_0_11"/>
<dbReference type="PANTHER" id="PTHR46696">
    <property type="entry name" value="P450, PUTATIVE (EUROFUNG)-RELATED"/>
    <property type="match status" value="1"/>
</dbReference>
<sequence>MQQCLGEAMRSLHDCAVEMVLREREEPGNGALGALTVVRDEDGTGFSDEELVSTVLLTAIAGYESTVVQIGNGFLAMFRHPEQMEHLKRGRTDIAAAVEEILRYAQSSTGFAGMTYAMADVELGSVTVPAGATVFVSLDSAARDEAHVDSPQRFELSRGSARHHVTFGSGHHYRA</sequence>
<comment type="similarity">
    <text evidence="1">Belongs to the cytochrome P450 family.</text>
</comment>
<keyword evidence="3" id="KW-1185">Reference proteome</keyword>
<dbReference type="SUPFAM" id="SSF48264">
    <property type="entry name" value="Cytochrome P450"/>
    <property type="match status" value="1"/>
</dbReference>
<dbReference type="PANTHER" id="PTHR46696:SF1">
    <property type="entry name" value="CYTOCHROME P450 YJIB-RELATED"/>
    <property type="match status" value="1"/>
</dbReference>
<dbReference type="Pfam" id="PF00067">
    <property type="entry name" value="p450"/>
    <property type="match status" value="1"/>
</dbReference>
<dbReference type="GO" id="GO:0004497">
    <property type="term" value="F:monooxygenase activity"/>
    <property type="evidence" value="ECO:0007669"/>
    <property type="project" value="InterPro"/>
</dbReference>
<evidence type="ECO:0000313" key="2">
    <source>
        <dbReference type="EMBL" id="ABD13459.1"/>
    </source>
</evidence>
<proteinExistence type="inferred from homology"/>
<dbReference type="EMBL" id="CP000249">
    <property type="protein sequence ID" value="ABD13459.1"/>
    <property type="molecule type" value="Genomic_DNA"/>
</dbReference>
<gene>
    <name evidence="2" type="ordered locus">Francci3_4111</name>
</gene>
<dbReference type="eggNOG" id="COG2124">
    <property type="taxonomic scope" value="Bacteria"/>
</dbReference>
<dbReference type="InterPro" id="IPR002397">
    <property type="entry name" value="Cyt_P450_B"/>
</dbReference>
<dbReference type="Proteomes" id="UP000001937">
    <property type="component" value="Chromosome"/>
</dbReference>
<organism evidence="2 3">
    <name type="scientific">Frankia casuarinae (strain DSM 45818 / CECT 9043 / HFP020203 / CcI3)</name>
    <dbReference type="NCBI Taxonomy" id="106370"/>
    <lineage>
        <taxon>Bacteria</taxon>
        <taxon>Bacillati</taxon>
        <taxon>Actinomycetota</taxon>
        <taxon>Actinomycetes</taxon>
        <taxon>Frankiales</taxon>
        <taxon>Frankiaceae</taxon>
        <taxon>Frankia</taxon>
    </lineage>
</organism>
<accession>Q2J5I3</accession>
<name>Q2J5I3_FRACC</name>
<dbReference type="Gene3D" id="1.10.630.10">
    <property type="entry name" value="Cytochrome P450"/>
    <property type="match status" value="1"/>
</dbReference>
<evidence type="ECO:0000256" key="1">
    <source>
        <dbReference type="ARBA" id="ARBA00010617"/>
    </source>
</evidence>
<evidence type="ECO:0000313" key="3">
    <source>
        <dbReference type="Proteomes" id="UP000001937"/>
    </source>
</evidence>
<dbReference type="RefSeq" id="WP_011438478.1">
    <property type="nucleotide sequence ID" value="NC_007777.1"/>
</dbReference>
<dbReference type="GO" id="GO:0016705">
    <property type="term" value="F:oxidoreductase activity, acting on paired donors, with incorporation or reduction of molecular oxygen"/>
    <property type="evidence" value="ECO:0007669"/>
    <property type="project" value="InterPro"/>
</dbReference>
<reference evidence="2 3" key="1">
    <citation type="journal article" date="2007" name="Genome Res.">
        <title>Genome characteristics of facultatively symbiotic Frankia sp. strains reflect host range and host plant biogeography.</title>
        <authorList>
            <person name="Normand P."/>
            <person name="Lapierre P."/>
            <person name="Tisa L.S."/>
            <person name="Gogarten J.P."/>
            <person name="Alloisio N."/>
            <person name="Bagnarol E."/>
            <person name="Bassi C.A."/>
            <person name="Berry A.M."/>
            <person name="Bickhart D.M."/>
            <person name="Choisne N."/>
            <person name="Couloux A."/>
            <person name="Cournoyer B."/>
            <person name="Cruveiller S."/>
            <person name="Daubin V."/>
            <person name="Demange N."/>
            <person name="Francino M.P."/>
            <person name="Goltsman E."/>
            <person name="Huang Y."/>
            <person name="Kopp O.R."/>
            <person name="Labarre L."/>
            <person name="Lapidus A."/>
            <person name="Lavire C."/>
            <person name="Marechal J."/>
            <person name="Martinez M."/>
            <person name="Mastronunzio J.E."/>
            <person name="Mullin B.C."/>
            <person name="Niemann J."/>
            <person name="Pujic P."/>
            <person name="Rawnsley T."/>
            <person name="Rouy Z."/>
            <person name="Schenowitz C."/>
            <person name="Sellstedt A."/>
            <person name="Tavares F."/>
            <person name="Tomkins J.P."/>
            <person name="Vallenet D."/>
            <person name="Valverde C."/>
            <person name="Wall L.G."/>
            <person name="Wang Y."/>
            <person name="Medigue C."/>
            <person name="Benson D.R."/>
        </authorList>
    </citation>
    <scope>NUCLEOTIDE SEQUENCE [LARGE SCALE GENOMIC DNA]</scope>
    <source>
        <strain evidence="3">DSM 45818 / CECT 9043 / CcI3</strain>
    </source>
</reference>
<dbReference type="GO" id="GO:0005506">
    <property type="term" value="F:iron ion binding"/>
    <property type="evidence" value="ECO:0007669"/>
    <property type="project" value="InterPro"/>
</dbReference>
<dbReference type="AlphaFoldDB" id="Q2J5I3"/>
<dbReference type="STRING" id="106370.Francci3_4111"/>
<protein>
    <submittedName>
        <fullName evidence="2">Cytochrome P450</fullName>
    </submittedName>
</protein>
<dbReference type="KEGG" id="fra:Francci3_4111"/>
<dbReference type="OrthoDB" id="3341576at2"/>
<dbReference type="InterPro" id="IPR036396">
    <property type="entry name" value="Cyt_P450_sf"/>
</dbReference>
<dbReference type="GO" id="GO:0020037">
    <property type="term" value="F:heme binding"/>
    <property type="evidence" value="ECO:0007669"/>
    <property type="project" value="InterPro"/>
</dbReference>
<dbReference type="PhylomeDB" id="Q2J5I3"/>
<dbReference type="InterPro" id="IPR001128">
    <property type="entry name" value="Cyt_P450"/>
</dbReference>
<dbReference type="PRINTS" id="PR00359">
    <property type="entry name" value="BP450"/>
</dbReference>